<dbReference type="GO" id="GO:0010181">
    <property type="term" value="F:FMN binding"/>
    <property type="evidence" value="ECO:0007669"/>
    <property type="project" value="InterPro"/>
</dbReference>
<gene>
    <name evidence="2" type="ORF">XD94_0466</name>
</gene>
<dbReference type="InterPro" id="IPR029039">
    <property type="entry name" value="Flavoprotein-like_sf"/>
</dbReference>
<dbReference type="PROSITE" id="PS50902">
    <property type="entry name" value="FLAVODOXIN_LIKE"/>
    <property type="match status" value="1"/>
</dbReference>
<dbReference type="InterPro" id="IPR008254">
    <property type="entry name" value="Flavodoxin/NO_synth"/>
</dbReference>
<sequence length="167" mass="18667">MPNEDDKKILVVYYSHDESTKSIAESIANETNADLLELRPIEKKGGRKVRYIWEGESVSMDPVPELEPYSIDPNQYDLIFLGSPVWAMSYAPPMESFLKEANLSEKKIALFCTHEGLMGIVFQEMISKLSANKIIGAVDFYDPIGSGVNYAANASVNWARQVLKSIS</sequence>
<dbReference type="EMBL" id="LGGP01000057">
    <property type="protein sequence ID" value="KUK81443.1"/>
    <property type="molecule type" value="Genomic_DNA"/>
</dbReference>
<dbReference type="Gene3D" id="3.40.50.360">
    <property type="match status" value="1"/>
</dbReference>
<dbReference type="Pfam" id="PF12682">
    <property type="entry name" value="Flavodoxin_4"/>
    <property type="match status" value="1"/>
</dbReference>
<feature type="domain" description="Flavodoxin-like" evidence="1">
    <location>
        <begin position="9"/>
        <end position="163"/>
    </location>
</feature>
<reference evidence="3" key="1">
    <citation type="journal article" date="2015" name="MBio">
        <title>Genome-Resolved Metagenomic Analysis Reveals Roles for Candidate Phyla and Other Microbial Community Members in Biogeochemical Transformations in Oil Reservoirs.</title>
        <authorList>
            <person name="Hu P."/>
            <person name="Tom L."/>
            <person name="Singh A."/>
            <person name="Thomas B.C."/>
            <person name="Baker B.J."/>
            <person name="Piceno Y.M."/>
            <person name="Andersen G.L."/>
            <person name="Banfield J.F."/>
        </authorList>
    </citation>
    <scope>NUCLEOTIDE SEQUENCE [LARGE SCALE GENOMIC DNA]</scope>
</reference>
<dbReference type="Proteomes" id="UP000054092">
    <property type="component" value="Unassembled WGS sequence"/>
</dbReference>
<comment type="caution">
    <text evidence="2">The sequence shown here is derived from an EMBL/GenBank/DDBJ whole genome shotgun (WGS) entry which is preliminary data.</text>
</comment>
<name>A0A101HR46_9BACT</name>
<evidence type="ECO:0000313" key="3">
    <source>
        <dbReference type="Proteomes" id="UP000054092"/>
    </source>
</evidence>
<organism evidence="2 3">
    <name type="scientific">Mesotoga prima</name>
    <dbReference type="NCBI Taxonomy" id="1184387"/>
    <lineage>
        <taxon>Bacteria</taxon>
        <taxon>Thermotogati</taxon>
        <taxon>Thermotogota</taxon>
        <taxon>Thermotogae</taxon>
        <taxon>Kosmotogales</taxon>
        <taxon>Kosmotogaceae</taxon>
        <taxon>Mesotoga</taxon>
    </lineage>
</organism>
<dbReference type="SUPFAM" id="SSF52218">
    <property type="entry name" value="Flavoproteins"/>
    <property type="match status" value="1"/>
</dbReference>
<protein>
    <submittedName>
        <fullName evidence="2">Flavodoxin</fullName>
    </submittedName>
</protein>
<dbReference type="PATRIC" id="fig|1184387.3.peg.805"/>
<dbReference type="PANTHER" id="PTHR39201">
    <property type="entry name" value="EXPORTED PROTEIN-RELATED"/>
    <property type="match status" value="1"/>
</dbReference>
<dbReference type="AlphaFoldDB" id="A0A101HR46"/>
<evidence type="ECO:0000313" key="2">
    <source>
        <dbReference type="EMBL" id="KUK81443.1"/>
    </source>
</evidence>
<proteinExistence type="predicted"/>
<accession>A0A101HR46</accession>
<dbReference type="PANTHER" id="PTHR39201:SF1">
    <property type="entry name" value="FLAVODOXIN-LIKE DOMAIN-CONTAINING PROTEIN"/>
    <property type="match status" value="1"/>
</dbReference>
<evidence type="ECO:0000259" key="1">
    <source>
        <dbReference type="PROSITE" id="PS50902"/>
    </source>
</evidence>